<dbReference type="OrthoDB" id="3051522at2759"/>
<evidence type="ECO:0000313" key="1">
    <source>
        <dbReference type="EMBL" id="EDR10554.1"/>
    </source>
</evidence>
<protein>
    <submittedName>
        <fullName evidence="1">Predicted protein</fullName>
    </submittedName>
</protein>
<dbReference type="GeneID" id="6074696"/>
<keyword evidence="2" id="KW-1185">Reference proteome</keyword>
<gene>
    <name evidence="1" type="ORF">LACBIDRAFT_317113</name>
</gene>
<accession>B0D4F7</accession>
<dbReference type="AlphaFoldDB" id="B0D4F7"/>
<reference evidence="1 2" key="1">
    <citation type="journal article" date="2008" name="Nature">
        <title>The genome of Laccaria bicolor provides insights into mycorrhizal symbiosis.</title>
        <authorList>
            <person name="Martin F."/>
            <person name="Aerts A."/>
            <person name="Ahren D."/>
            <person name="Brun A."/>
            <person name="Danchin E.G.J."/>
            <person name="Duchaussoy F."/>
            <person name="Gibon J."/>
            <person name="Kohler A."/>
            <person name="Lindquist E."/>
            <person name="Pereda V."/>
            <person name="Salamov A."/>
            <person name="Shapiro H.J."/>
            <person name="Wuyts J."/>
            <person name="Blaudez D."/>
            <person name="Buee M."/>
            <person name="Brokstein P."/>
            <person name="Canbaeck B."/>
            <person name="Cohen D."/>
            <person name="Courty P.E."/>
            <person name="Coutinho P.M."/>
            <person name="Delaruelle C."/>
            <person name="Detter J.C."/>
            <person name="Deveau A."/>
            <person name="DiFazio S."/>
            <person name="Duplessis S."/>
            <person name="Fraissinet-Tachet L."/>
            <person name="Lucic E."/>
            <person name="Frey-Klett P."/>
            <person name="Fourrey C."/>
            <person name="Feussner I."/>
            <person name="Gay G."/>
            <person name="Grimwood J."/>
            <person name="Hoegger P.J."/>
            <person name="Jain P."/>
            <person name="Kilaru S."/>
            <person name="Labbe J."/>
            <person name="Lin Y.C."/>
            <person name="Legue V."/>
            <person name="Le Tacon F."/>
            <person name="Marmeisse R."/>
            <person name="Melayah D."/>
            <person name="Montanini B."/>
            <person name="Muratet M."/>
            <person name="Nehls U."/>
            <person name="Niculita-Hirzel H."/>
            <person name="Oudot-Le Secq M.P."/>
            <person name="Peter M."/>
            <person name="Quesneville H."/>
            <person name="Rajashekar B."/>
            <person name="Reich M."/>
            <person name="Rouhier N."/>
            <person name="Schmutz J."/>
            <person name="Yin T."/>
            <person name="Chalot M."/>
            <person name="Henrissat B."/>
            <person name="Kuees U."/>
            <person name="Lucas S."/>
            <person name="Van de Peer Y."/>
            <person name="Podila G.K."/>
            <person name="Polle A."/>
            <person name="Pukkila P.J."/>
            <person name="Richardson P.M."/>
            <person name="Rouze P."/>
            <person name="Sanders I.R."/>
            <person name="Stajich J.E."/>
            <person name="Tunlid A."/>
            <person name="Tuskan G."/>
            <person name="Grigoriev I.V."/>
        </authorList>
    </citation>
    <scope>NUCLEOTIDE SEQUENCE [LARGE SCALE GENOMIC DNA]</scope>
    <source>
        <strain evidence="2">S238N-H82 / ATCC MYA-4686</strain>
    </source>
</reference>
<dbReference type="InParanoid" id="B0D4F7"/>
<name>B0D4F7_LACBS</name>
<proteinExistence type="predicted"/>
<organism evidence="2">
    <name type="scientific">Laccaria bicolor (strain S238N-H82 / ATCC MYA-4686)</name>
    <name type="common">Bicoloured deceiver</name>
    <name type="synonym">Laccaria laccata var. bicolor</name>
    <dbReference type="NCBI Taxonomy" id="486041"/>
    <lineage>
        <taxon>Eukaryota</taxon>
        <taxon>Fungi</taxon>
        <taxon>Dikarya</taxon>
        <taxon>Basidiomycota</taxon>
        <taxon>Agaricomycotina</taxon>
        <taxon>Agaricomycetes</taxon>
        <taxon>Agaricomycetidae</taxon>
        <taxon>Agaricales</taxon>
        <taxon>Agaricineae</taxon>
        <taxon>Hydnangiaceae</taxon>
        <taxon>Laccaria</taxon>
    </lineage>
</organism>
<dbReference type="RefSeq" id="XP_001879004.1">
    <property type="nucleotide sequence ID" value="XM_001878969.1"/>
</dbReference>
<dbReference type="HOGENOM" id="CLU_1816119_0_0_1"/>
<dbReference type="Proteomes" id="UP000001194">
    <property type="component" value="Unassembled WGS sequence"/>
</dbReference>
<sequence length="142" mass="15433">MELPSYAQCPPPHQHPTDGLVSPLLYIHHCFFAQSNPLDPIKSQYAPSFLAGYRSACTIIGSVKQQFAMFPAQIARFGVLWTHASSATVMLASVVTHSSKCKVAPAALMELYSACELFASAANYGGRVVKFLVRASLSHVLY</sequence>
<dbReference type="EMBL" id="DS547097">
    <property type="protein sequence ID" value="EDR10554.1"/>
    <property type="molecule type" value="Genomic_DNA"/>
</dbReference>
<dbReference type="KEGG" id="lbc:LACBIDRAFT_317113"/>
<evidence type="ECO:0000313" key="2">
    <source>
        <dbReference type="Proteomes" id="UP000001194"/>
    </source>
</evidence>